<proteinExistence type="predicted"/>
<sequence length="45" mass="5425">MQALMSQHSWFEAETPNWENPTSDRPPPEQHFILRDQLRINNPKH</sequence>
<dbReference type="EMBL" id="GGEC01064997">
    <property type="protein sequence ID" value="MBX45481.1"/>
    <property type="molecule type" value="Transcribed_RNA"/>
</dbReference>
<evidence type="ECO:0000313" key="2">
    <source>
        <dbReference type="EMBL" id="MBX45481.1"/>
    </source>
</evidence>
<organism evidence="2">
    <name type="scientific">Rhizophora mucronata</name>
    <name type="common">Asiatic mangrove</name>
    <dbReference type="NCBI Taxonomy" id="61149"/>
    <lineage>
        <taxon>Eukaryota</taxon>
        <taxon>Viridiplantae</taxon>
        <taxon>Streptophyta</taxon>
        <taxon>Embryophyta</taxon>
        <taxon>Tracheophyta</taxon>
        <taxon>Spermatophyta</taxon>
        <taxon>Magnoliopsida</taxon>
        <taxon>eudicotyledons</taxon>
        <taxon>Gunneridae</taxon>
        <taxon>Pentapetalae</taxon>
        <taxon>rosids</taxon>
        <taxon>fabids</taxon>
        <taxon>Malpighiales</taxon>
        <taxon>Rhizophoraceae</taxon>
        <taxon>Rhizophora</taxon>
    </lineage>
</organism>
<evidence type="ECO:0000256" key="1">
    <source>
        <dbReference type="SAM" id="MobiDB-lite"/>
    </source>
</evidence>
<feature type="region of interest" description="Disordered" evidence="1">
    <location>
        <begin position="1"/>
        <end position="45"/>
    </location>
</feature>
<reference evidence="2" key="1">
    <citation type="submission" date="2018-02" db="EMBL/GenBank/DDBJ databases">
        <title>Rhizophora mucronata_Transcriptome.</title>
        <authorList>
            <person name="Meera S.P."/>
            <person name="Sreeshan A."/>
            <person name="Augustine A."/>
        </authorList>
    </citation>
    <scope>NUCLEOTIDE SEQUENCE</scope>
    <source>
        <tissue evidence="2">Leaf</tissue>
    </source>
</reference>
<name>A0A2P2NSX1_RHIMU</name>
<dbReference type="AlphaFoldDB" id="A0A2P2NSX1"/>
<feature type="compositionally biased region" description="Basic and acidic residues" evidence="1">
    <location>
        <begin position="26"/>
        <end position="38"/>
    </location>
</feature>
<protein>
    <submittedName>
        <fullName evidence="2">Uncharacterized protein</fullName>
    </submittedName>
</protein>
<accession>A0A2P2NSX1</accession>